<reference evidence="2 3" key="1">
    <citation type="submission" date="2017-02" db="EMBL/GenBank/DDBJ databases">
        <title>Trade-off between light-utilization and light-protection in marine flavobacteria.</title>
        <authorList>
            <person name="Kumagai Y."/>
            <person name="Yoshizawa S."/>
            <person name="Kogure K."/>
            <person name="Iwasaki W."/>
        </authorList>
    </citation>
    <scope>NUCLEOTIDE SEQUENCE [LARGE SCALE GENOMIC DNA]</scope>
    <source>
        <strain evidence="2 3">KCTC 23670</strain>
    </source>
</reference>
<evidence type="ECO:0000313" key="2">
    <source>
        <dbReference type="EMBL" id="AUC22313.1"/>
    </source>
</evidence>
<dbReference type="Proteomes" id="UP000232721">
    <property type="component" value="Chromosome"/>
</dbReference>
<gene>
    <name evidence="2" type="ORF">BTO15_09510</name>
</gene>
<dbReference type="PANTHER" id="PTHR21666">
    <property type="entry name" value="PEPTIDASE-RELATED"/>
    <property type="match status" value="1"/>
</dbReference>
<dbReference type="RefSeq" id="WP_208888635.1">
    <property type="nucleotide sequence ID" value="NZ_CP019336.1"/>
</dbReference>
<dbReference type="Gene3D" id="2.70.70.10">
    <property type="entry name" value="Glucose Permease (Domain IIA)"/>
    <property type="match status" value="1"/>
</dbReference>
<proteinExistence type="predicted"/>
<feature type="domain" description="M23ase beta-sheet core" evidence="1">
    <location>
        <begin position="148"/>
        <end position="248"/>
    </location>
</feature>
<name>A0ABN5F5M7_9FLAO</name>
<dbReference type="EMBL" id="CP019336">
    <property type="protein sequence ID" value="AUC22313.1"/>
    <property type="molecule type" value="Genomic_DNA"/>
</dbReference>
<organism evidence="2 3">
    <name type="scientific">Polaribacter sejongensis</name>
    <dbReference type="NCBI Taxonomy" id="985043"/>
    <lineage>
        <taxon>Bacteria</taxon>
        <taxon>Pseudomonadati</taxon>
        <taxon>Bacteroidota</taxon>
        <taxon>Flavobacteriia</taxon>
        <taxon>Flavobacteriales</taxon>
        <taxon>Flavobacteriaceae</taxon>
    </lineage>
</organism>
<keyword evidence="3" id="KW-1185">Reference proteome</keyword>
<dbReference type="SUPFAM" id="SSF51261">
    <property type="entry name" value="Duplicated hybrid motif"/>
    <property type="match status" value="1"/>
</dbReference>
<dbReference type="InterPro" id="IPR011055">
    <property type="entry name" value="Dup_hybrid_motif"/>
</dbReference>
<evidence type="ECO:0000313" key="3">
    <source>
        <dbReference type="Proteomes" id="UP000232721"/>
    </source>
</evidence>
<accession>A0ABN5F5M7</accession>
<dbReference type="Pfam" id="PF01551">
    <property type="entry name" value="Peptidase_M23"/>
    <property type="match status" value="1"/>
</dbReference>
<dbReference type="InterPro" id="IPR050570">
    <property type="entry name" value="Cell_wall_metabolism_enzyme"/>
</dbReference>
<sequence>MNKYLFIFILLISYNSFSQLNFKTYFKKAENGFEFLADNNEYCPVSVEVDLELVNLSTSNGNFKTYVIPARTTGFVITTLKAIKAGAYKYNSKTRYNYGDFATKEKDTIAVKKKDTVAVEEYIYNLPFKEGKKFKVSQGYNGTITHQKKNALDFLMPIGTDIYAAREGVVIKVVDHNTKTCVTKGCLEYNNFILIYHSDGTFSDYAHINTNSANVKPGDKVAKGQLIAKSGNIGWSTGPHLHFEVFKQEIIKRETLKTKFKINDGTESPIYLEEKVKYHRKY</sequence>
<protein>
    <recommendedName>
        <fullName evidence="1">M23ase beta-sheet core domain-containing protein</fullName>
    </recommendedName>
</protein>
<dbReference type="InterPro" id="IPR016047">
    <property type="entry name" value="M23ase_b-sheet_dom"/>
</dbReference>
<dbReference type="CDD" id="cd12797">
    <property type="entry name" value="M23_peptidase"/>
    <property type="match status" value="1"/>
</dbReference>
<evidence type="ECO:0000259" key="1">
    <source>
        <dbReference type="Pfam" id="PF01551"/>
    </source>
</evidence>
<dbReference type="PANTHER" id="PTHR21666:SF294">
    <property type="entry name" value="PEPTIDASE M23"/>
    <property type="match status" value="1"/>
</dbReference>